<dbReference type="Proteomes" id="UP000182146">
    <property type="component" value="Unassembled WGS sequence"/>
</dbReference>
<dbReference type="AlphaFoldDB" id="A0A1G9PFP6"/>
<protein>
    <submittedName>
        <fullName evidence="1">Uncharacterized protein</fullName>
    </submittedName>
</protein>
<organism evidence="1 2">
    <name type="scientific">Geoalkalibacter ferrihydriticus</name>
    <dbReference type="NCBI Taxonomy" id="392333"/>
    <lineage>
        <taxon>Bacteria</taxon>
        <taxon>Pseudomonadati</taxon>
        <taxon>Thermodesulfobacteriota</taxon>
        <taxon>Desulfuromonadia</taxon>
        <taxon>Desulfuromonadales</taxon>
        <taxon>Geoalkalibacteraceae</taxon>
        <taxon>Geoalkalibacter</taxon>
    </lineage>
</organism>
<dbReference type="EMBL" id="FNGU01000003">
    <property type="protein sequence ID" value="SDL97569.1"/>
    <property type="molecule type" value="Genomic_DNA"/>
</dbReference>
<proteinExistence type="predicted"/>
<name>A0A1G9PFP6_9BACT</name>
<evidence type="ECO:0000313" key="1">
    <source>
        <dbReference type="EMBL" id="SDL97569.1"/>
    </source>
</evidence>
<gene>
    <name evidence="1" type="ORF">SAMN05660860_01582</name>
</gene>
<reference evidence="1 2" key="1">
    <citation type="submission" date="2016-10" db="EMBL/GenBank/DDBJ databases">
        <authorList>
            <person name="de Groot N.N."/>
        </authorList>
    </citation>
    <scope>NUCLEOTIDE SEQUENCE [LARGE SCALE GENOMIC DNA]</scope>
    <source>
        <strain evidence="1 2">DSM 17813</strain>
    </source>
</reference>
<evidence type="ECO:0000313" key="2">
    <source>
        <dbReference type="Proteomes" id="UP000182146"/>
    </source>
</evidence>
<accession>A0A1G9PFP6</accession>
<sequence length="463" mass="51530">MSGCCLRNFYQRKKMYPREKKTTIRFKILRSANLLALVLILAHPCPARGEAQAQPELATYAIENPAAENDLLPWGLGPLAVWGHRSALPYHDARGQDWLYIQDRAGWESHLRLPGSLGPNDRAHAGYAFATPHDFWLWSGVLGRTHLRHYHLTGAGAAPERLSLVSETAIGDQDTRPGGLIALANGGLVGVWHQFTYHEDRHLEVGFIYRDPEGRVTTLAPLRVPGRAGNPVATRWALVQHPADGSIWAFLKRDSYREISAIRLEEGPEGLRVERIETAFIDRRQGLHAPEAEFPYLAAVPDLERKLILLGYQNSQQRIFQITDGEGSLLGGVCPIPANGPLKPHIFAKGAQLSIAEIAGDGSASFVALPAYTERVRPFGLAVEEGLWVMFEEASCHSHGPSSSAINDEIFLARRQGSWHPPQRIGRAETLNNSLASHIFFNPEWPQFVVRLENGRLHSIERR</sequence>